<comment type="subunit">
    <text evidence="5">Forms a complex with TatA.</text>
</comment>
<comment type="function">
    <text evidence="5">Part of the twin-arginine translocation (Tat) system that transports large folded proteins containing a characteristic twin-arginine motif in their signal peptide across membranes.</text>
</comment>
<evidence type="ECO:0000256" key="2">
    <source>
        <dbReference type="ARBA" id="ARBA00022692"/>
    </source>
</evidence>
<dbReference type="GO" id="GO:0033281">
    <property type="term" value="C:TAT protein transport complex"/>
    <property type="evidence" value="ECO:0007669"/>
    <property type="project" value="UniProtKB-UniRule"/>
</dbReference>
<dbReference type="NCBIfam" id="TIGR00945">
    <property type="entry name" value="tatC"/>
    <property type="match status" value="1"/>
</dbReference>
<feature type="transmembrane region" description="Helical" evidence="5">
    <location>
        <begin position="183"/>
        <end position="201"/>
    </location>
</feature>
<dbReference type="GO" id="GO:0043953">
    <property type="term" value="P:protein transport by the Tat complex"/>
    <property type="evidence" value="ECO:0007669"/>
    <property type="project" value="UniProtKB-UniRule"/>
</dbReference>
<sequence length="244" mass="27851">MMDKEKALMEHLGDLRKVIIYSGLFFIICFAIFIIFIQQMIPLITKSQKLTMLGPLDVIRFYTGVAGSLSLGVSAPYIGFLIWRFIQPALTDKESKNAIKYIPAMLLSFICGLSFGYFVVFPFAYHFLMSLGTDNFEMMITTQSYFSFLLMTTIPMGFLFEVPFVLMFLTAIELVTPNHLSSFRKYAYVVMAIVSAIITPPDFVSQLIVLFPLFILYEIGIVLSKFVIQNKERKELAEEQVPQV</sequence>
<keyword evidence="5" id="KW-1003">Cell membrane</keyword>
<evidence type="ECO:0000313" key="6">
    <source>
        <dbReference type="EMBL" id="MBS4196119.1"/>
    </source>
</evidence>
<dbReference type="GO" id="GO:0009977">
    <property type="term" value="F:proton motive force dependent protein transmembrane transporter activity"/>
    <property type="evidence" value="ECO:0007669"/>
    <property type="project" value="TreeGrafter"/>
</dbReference>
<gene>
    <name evidence="5 6" type="primary">tatC</name>
    <name evidence="6" type="ORF">KHA97_13715</name>
</gene>
<dbReference type="InterPro" id="IPR002033">
    <property type="entry name" value="TatC"/>
</dbReference>
<evidence type="ECO:0000256" key="1">
    <source>
        <dbReference type="ARBA" id="ARBA00004141"/>
    </source>
</evidence>
<evidence type="ECO:0000256" key="3">
    <source>
        <dbReference type="ARBA" id="ARBA00022989"/>
    </source>
</evidence>
<accession>A0A942TGV1</accession>
<feature type="transmembrane region" description="Helical" evidence="5">
    <location>
        <begin position="61"/>
        <end position="83"/>
    </location>
</feature>
<feature type="transmembrane region" description="Helical" evidence="5">
    <location>
        <begin position="145"/>
        <end position="171"/>
    </location>
</feature>
<keyword evidence="3 5" id="KW-1133">Transmembrane helix</keyword>
<name>A0A942TGV1_9BACI</name>
<protein>
    <recommendedName>
        <fullName evidence="5">Sec-independent protein translocase protein TatC</fullName>
    </recommendedName>
</protein>
<dbReference type="Proteomes" id="UP000681414">
    <property type="component" value="Unassembled WGS sequence"/>
</dbReference>
<feature type="transmembrane region" description="Helical" evidence="5">
    <location>
        <begin position="20"/>
        <end position="41"/>
    </location>
</feature>
<keyword evidence="4 5" id="KW-0472">Membrane</keyword>
<keyword evidence="5" id="KW-0653">Protein transport</keyword>
<keyword evidence="2 5" id="KW-0812">Transmembrane</keyword>
<keyword evidence="5" id="KW-0813">Transport</keyword>
<reference evidence="6 7" key="1">
    <citation type="submission" date="2021-05" db="EMBL/GenBank/DDBJ databases">
        <title>Novel Bacillus species.</title>
        <authorList>
            <person name="Liu G."/>
        </authorList>
    </citation>
    <scope>NUCLEOTIDE SEQUENCE [LARGE SCALE GENOMIC DNA]</scope>
    <source>
        <strain evidence="7">FJAT-49780</strain>
    </source>
</reference>
<organism evidence="6 7">
    <name type="scientific">Lederbergia citri</name>
    <dbReference type="NCBI Taxonomy" id="2833580"/>
    <lineage>
        <taxon>Bacteria</taxon>
        <taxon>Bacillati</taxon>
        <taxon>Bacillota</taxon>
        <taxon>Bacilli</taxon>
        <taxon>Bacillales</taxon>
        <taxon>Bacillaceae</taxon>
        <taxon>Lederbergia</taxon>
    </lineage>
</organism>
<feature type="transmembrane region" description="Helical" evidence="5">
    <location>
        <begin position="207"/>
        <end position="228"/>
    </location>
</feature>
<keyword evidence="7" id="KW-1185">Reference proteome</keyword>
<dbReference type="PANTHER" id="PTHR30371:SF4">
    <property type="entry name" value="SEC-INDEPENDENT PROTEIN TRANSLOCASE PROTEIN TATCD"/>
    <property type="match status" value="1"/>
</dbReference>
<evidence type="ECO:0000256" key="4">
    <source>
        <dbReference type="ARBA" id="ARBA00023136"/>
    </source>
</evidence>
<feature type="transmembrane region" description="Helical" evidence="5">
    <location>
        <begin position="104"/>
        <end position="125"/>
    </location>
</feature>
<dbReference type="PRINTS" id="PR01840">
    <property type="entry name" value="TATCFAMILY"/>
</dbReference>
<dbReference type="PANTHER" id="PTHR30371">
    <property type="entry name" value="SEC-INDEPENDENT PROTEIN TRANSLOCASE PROTEIN TATC"/>
    <property type="match status" value="1"/>
</dbReference>
<comment type="caution">
    <text evidence="6">The sequence shown here is derived from an EMBL/GenBank/DDBJ whole genome shotgun (WGS) entry which is preliminary data.</text>
</comment>
<dbReference type="HAMAP" id="MF_00902">
    <property type="entry name" value="TatC"/>
    <property type="match status" value="1"/>
</dbReference>
<evidence type="ECO:0000313" key="7">
    <source>
        <dbReference type="Proteomes" id="UP000681414"/>
    </source>
</evidence>
<evidence type="ECO:0000256" key="5">
    <source>
        <dbReference type="HAMAP-Rule" id="MF_00902"/>
    </source>
</evidence>
<dbReference type="AlphaFoldDB" id="A0A942TGV1"/>
<proteinExistence type="inferred from homology"/>
<keyword evidence="5" id="KW-0811">Translocation</keyword>
<dbReference type="Pfam" id="PF00902">
    <property type="entry name" value="TatC"/>
    <property type="match status" value="1"/>
</dbReference>
<comment type="subcellular location">
    <subcellularLocation>
        <location evidence="5">Cell membrane</location>
        <topology evidence="5">Multi-pass membrane protein</topology>
    </subcellularLocation>
    <subcellularLocation>
        <location evidence="1">Membrane</location>
        <topology evidence="1">Multi-pass membrane protein</topology>
    </subcellularLocation>
</comment>
<comment type="similarity">
    <text evidence="5">Belongs to the TatC family.</text>
</comment>
<dbReference type="EMBL" id="JAGYPG010000002">
    <property type="protein sequence ID" value="MBS4196119.1"/>
    <property type="molecule type" value="Genomic_DNA"/>
</dbReference>
<dbReference type="GO" id="GO:0065002">
    <property type="term" value="P:intracellular protein transmembrane transport"/>
    <property type="evidence" value="ECO:0007669"/>
    <property type="project" value="TreeGrafter"/>
</dbReference>